<reference evidence="2" key="1">
    <citation type="journal article" date="2004" name="Nature">
        <title>Genome duplication in the teleost fish Tetraodon nigroviridis reveals the early vertebrate proto-karyotype.</title>
        <authorList>
            <person name="Jaillon O."/>
            <person name="Aury J.-M."/>
            <person name="Brunet F."/>
            <person name="Petit J.-L."/>
            <person name="Stange-Thomann N."/>
            <person name="Mauceli E."/>
            <person name="Bouneau L."/>
            <person name="Fischer C."/>
            <person name="Ozouf-Costaz C."/>
            <person name="Bernot A."/>
            <person name="Nicaud S."/>
            <person name="Jaffe D."/>
            <person name="Fisher S."/>
            <person name="Lutfalla G."/>
            <person name="Dossat C."/>
            <person name="Segurens B."/>
            <person name="Dasilva C."/>
            <person name="Salanoubat M."/>
            <person name="Levy M."/>
            <person name="Boudet N."/>
            <person name="Castellano S."/>
            <person name="Anthouard V."/>
            <person name="Jubin C."/>
            <person name="Castelli V."/>
            <person name="Katinka M."/>
            <person name="Vacherie B."/>
            <person name="Biemont C."/>
            <person name="Skalli Z."/>
            <person name="Cattolico L."/>
            <person name="Poulain J."/>
            <person name="De Berardinis V."/>
            <person name="Cruaud C."/>
            <person name="Duprat S."/>
            <person name="Brottier P."/>
            <person name="Coutanceau J.-P."/>
            <person name="Gouzy J."/>
            <person name="Parra G."/>
            <person name="Lardier G."/>
            <person name="Chapple C."/>
            <person name="McKernan K.J."/>
            <person name="McEwan P."/>
            <person name="Bosak S."/>
            <person name="Kellis M."/>
            <person name="Volff J.-N."/>
            <person name="Guigo R."/>
            <person name="Zody M.C."/>
            <person name="Mesirov J."/>
            <person name="Lindblad-Toh K."/>
            <person name="Birren B."/>
            <person name="Nusbaum C."/>
            <person name="Kahn D."/>
            <person name="Robinson-Rechavi M."/>
            <person name="Laudet V."/>
            <person name="Schachter V."/>
            <person name="Quetier F."/>
            <person name="Saurin W."/>
            <person name="Scarpelli C."/>
            <person name="Wincker P."/>
            <person name="Lander E.S."/>
            <person name="Weissenbach J."/>
            <person name="Roest Crollius H."/>
        </authorList>
    </citation>
    <scope>NUCLEOTIDE SEQUENCE [LARGE SCALE GENOMIC DNA]</scope>
</reference>
<proteinExistence type="predicted"/>
<organism evidence="2">
    <name type="scientific">Tetraodon nigroviridis</name>
    <name type="common">Spotted green pufferfish</name>
    <name type="synonym">Chelonodon nigroviridis</name>
    <dbReference type="NCBI Taxonomy" id="99883"/>
    <lineage>
        <taxon>Eukaryota</taxon>
        <taxon>Metazoa</taxon>
        <taxon>Chordata</taxon>
        <taxon>Craniata</taxon>
        <taxon>Vertebrata</taxon>
        <taxon>Euteleostomi</taxon>
        <taxon>Actinopterygii</taxon>
        <taxon>Neopterygii</taxon>
        <taxon>Teleostei</taxon>
        <taxon>Neoteleostei</taxon>
        <taxon>Acanthomorphata</taxon>
        <taxon>Eupercaria</taxon>
        <taxon>Tetraodontiformes</taxon>
        <taxon>Tetradontoidea</taxon>
        <taxon>Tetraodontidae</taxon>
        <taxon>Tetraodon</taxon>
    </lineage>
</organism>
<dbReference type="EMBL" id="CAAE01014537">
    <property type="protein sequence ID" value="CAF97481.1"/>
    <property type="molecule type" value="Genomic_DNA"/>
</dbReference>
<accession>Q4SPF1</accession>
<dbReference type="AlphaFoldDB" id="Q4SPF1"/>
<feature type="compositionally biased region" description="Low complexity" evidence="1">
    <location>
        <begin position="19"/>
        <end position="29"/>
    </location>
</feature>
<evidence type="ECO:0000256" key="1">
    <source>
        <dbReference type="SAM" id="MobiDB-lite"/>
    </source>
</evidence>
<gene>
    <name evidence="2" type="ORF">GSTENG00014861001</name>
</gene>
<dbReference type="KEGG" id="tng:GSTEN00014861G001"/>
<reference evidence="2" key="2">
    <citation type="submission" date="2004-02" db="EMBL/GenBank/DDBJ databases">
        <authorList>
            <consortium name="Genoscope"/>
            <consortium name="Whitehead Institute Centre for Genome Research"/>
        </authorList>
    </citation>
    <scope>NUCLEOTIDE SEQUENCE</scope>
</reference>
<protein>
    <submittedName>
        <fullName evidence="2">(spotted green pufferfish) hypothetical protein</fullName>
    </submittedName>
</protein>
<sequence>MAAESSRRFTKNLLKPGTAAEARQAASSAVRHAAVTVSTTARVRRGGRKMVAAKNGSPLVGENKIR</sequence>
<evidence type="ECO:0000313" key="2">
    <source>
        <dbReference type="EMBL" id="CAF97481.1"/>
    </source>
</evidence>
<feature type="region of interest" description="Disordered" evidence="1">
    <location>
        <begin position="1"/>
        <end position="66"/>
    </location>
</feature>
<comment type="caution">
    <text evidence="2">The sequence shown here is derived from an EMBL/GenBank/DDBJ whole genome shotgun (WGS) entry which is preliminary data.</text>
</comment>
<name>Q4SPF1_TETNG</name>